<evidence type="ECO:0000313" key="3">
    <source>
        <dbReference type="Proteomes" id="UP000197024"/>
    </source>
</evidence>
<reference evidence="2 3" key="2">
    <citation type="submission" date="2017-06" db="EMBL/GenBank/DDBJ databases">
        <authorList>
            <person name="Kim H.J."/>
            <person name="Triplett B.A."/>
        </authorList>
    </citation>
    <scope>NUCLEOTIDE SEQUENCE [LARGE SCALE GENOMIC DNA]</scope>
    <source>
        <strain evidence="2 3">BZC3</strain>
    </source>
</reference>
<dbReference type="Gene3D" id="2.40.50.90">
    <property type="match status" value="1"/>
</dbReference>
<protein>
    <submittedName>
        <fullName evidence="2">Succinoglycan biosynthesis protein</fullName>
    </submittedName>
</protein>
<dbReference type="SUPFAM" id="SSF50199">
    <property type="entry name" value="Staphylococcal nuclease"/>
    <property type="match status" value="1"/>
</dbReference>
<organism evidence="2 3">
    <name type="scientific">Brevundimonas diminuta</name>
    <name type="common">Pseudomonas diminuta</name>
    <dbReference type="NCBI Taxonomy" id="293"/>
    <lineage>
        <taxon>Bacteria</taxon>
        <taxon>Pseudomonadati</taxon>
        <taxon>Pseudomonadota</taxon>
        <taxon>Alphaproteobacteria</taxon>
        <taxon>Caulobacterales</taxon>
        <taxon>Caulobacteraceae</taxon>
        <taxon>Brevundimonas</taxon>
    </lineage>
</organism>
<dbReference type="InterPro" id="IPR035437">
    <property type="entry name" value="SNase_OB-fold_sf"/>
</dbReference>
<evidence type="ECO:0000259" key="1">
    <source>
        <dbReference type="PROSITE" id="PS50830"/>
    </source>
</evidence>
<dbReference type="InterPro" id="IPR016071">
    <property type="entry name" value="Staphylococal_nuclease_OB-fold"/>
</dbReference>
<sequence>MLSACAQIEPDLAGHASVIDGDTLEIHGQRVRLWGVDAPEGRQTCGAPDGGTWRCGAAAANALDARLRDQAVRCFERDRDRYGRMVADCRAGDEDIGAWLVREGWALRYADYAGTAYLVEEIAARRARRGVWAGNLEAPWEWRRDRRQQNVRP</sequence>
<evidence type="ECO:0000313" key="2">
    <source>
        <dbReference type="EMBL" id="ASD28358.1"/>
    </source>
</evidence>
<gene>
    <name evidence="2" type="ORF">CD943_00430</name>
</gene>
<dbReference type="PANTHER" id="PTHR12302">
    <property type="entry name" value="EBNA2 BINDING PROTEIN P100"/>
    <property type="match status" value="1"/>
</dbReference>
<dbReference type="Pfam" id="PF00565">
    <property type="entry name" value="SNase"/>
    <property type="match status" value="1"/>
</dbReference>
<proteinExistence type="predicted"/>
<dbReference type="Proteomes" id="UP000197024">
    <property type="component" value="Chromosome"/>
</dbReference>
<reference evidence="2 3" key="1">
    <citation type="submission" date="2017-06" db="EMBL/GenBank/DDBJ databases">
        <title>Biodegradation of gentamicin by bacterial consortia AMQD4 in synthetic medium and raw gentamicin sewage.</title>
        <authorList>
            <person name="Chang H."/>
            <person name="Feng Y."/>
            <person name="Li Z."/>
            <person name="Xue J."/>
            <person name="Cheng D."/>
        </authorList>
    </citation>
    <scope>NUCLEOTIDE SEQUENCE [LARGE SCALE GENOMIC DNA]</scope>
    <source>
        <strain evidence="2 3">BZC3</strain>
    </source>
</reference>
<dbReference type="SMART" id="SM00318">
    <property type="entry name" value="SNc"/>
    <property type="match status" value="1"/>
</dbReference>
<accession>A0A1Z3M1Q9</accession>
<name>A0A1Z3M1Q9_BREDI</name>
<dbReference type="AlphaFoldDB" id="A0A1Z3M1Q9"/>
<feature type="domain" description="TNase-like" evidence="1">
    <location>
        <begin position="18"/>
        <end position="134"/>
    </location>
</feature>
<dbReference type="EMBL" id="CP021995">
    <property type="protein sequence ID" value="ASD28358.1"/>
    <property type="molecule type" value="Genomic_DNA"/>
</dbReference>
<dbReference type="PROSITE" id="PS50830">
    <property type="entry name" value="TNASE_3"/>
    <property type="match status" value="1"/>
</dbReference>
<dbReference type="PANTHER" id="PTHR12302:SF26">
    <property type="entry name" value="BLR1266 PROTEIN"/>
    <property type="match status" value="1"/>
</dbReference>